<dbReference type="Pfam" id="PF01451">
    <property type="entry name" value="LMWPc"/>
    <property type="match status" value="1"/>
</dbReference>
<evidence type="ECO:0000259" key="5">
    <source>
        <dbReference type="SMART" id="SM00226"/>
    </source>
</evidence>
<gene>
    <name evidence="6" type="ORF">SAMN05444336_103305</name>
</gene>
<feature type="active site" description="Proton donor" evidence="4">
    <location>
        <position position="123"/>
    </location>
</feature>
<keyword evidence="2" id="KW-0378">Hydrolase</keyword>
<dbReference type="PANTHER" id="PTHR47439:SF1">
    <property type="entry name" value="ACID PHOSPHATASE"/>
    <property type="match status" value="1"/>
</dbReference>
<dbReference type="EMBL" id="FNMZ01000003">
    <property type="protein sequence ID" value="SDX10183.1"/>
    <property type="molecule type" value="Genomic_DNA"/>
</dbReference>
<dbReference type="FunFam" id="3.40.50.2300:FF:000113">
    <property type="entry name" value="Low molecular weight protein-tyrosine-phosphatase"/>
    <property type="match status" value="1"/>
</dbReference>
<feature type="active site" evidence="4">
    <location>
        <position position="14"/>
    </location>
</feature>
<accession>A0A1H2YYE8</accession>
<dbReference type="AlphaFoldDB" id="A0A1H2YYE8"/>
<dbReference type="InterPro" id="IPR017867">
    <property type="entry name" value="Tyr_phospatase_low_mol_wt"/>
</dbReference>
<evidence type="ECO:0000256" key="4">
    <source>
        <dbReference type="PIRSR" id="PIRSR617867-1"/>
    </source>
</evidence>
<dbReference type="CDD" id="cd16343">
    <property type="entry name" value="LMWPTP"/>
    <property type="match status" value="1"/>
</dbReference>
<dbReference type="PRINTS" id="PR00719">
    <property type="entry name" value="LMWPTPASE"/>
</dbReference>
<evidence type="ECO:0000256" key="3">
    <source>
        <dbReference type="ARBA" id="ARBA00022912"/>
    </source>
</evidence>
<dbReference type="RefSeq" id="WP_092681635.1">
    <property type="nucleotide sequence ID" value="NZ_FNMZ01000003.1"/>
</dbReference>
<evidence type="ECO:0000256" key="2">
    <source>
        <dbReference type="ARBA" id="ARBA00022801"/>
    </source>
</evidence>
<dbReference type="SMART" id="SM00226">
    <property type="entry name" value="LMWPc"/>
    <property type="match status" value="1"/>
</dbReference>
<dbReference type="Gene3D" id="3.40.50.2300">
    <property type="match status" value="1"/>
</dbReference>
<feature type="active site" description="Nucleophile" evidence="4">
    <location>
        <position position="8"/>
    </location>
</feature>
<organism evidence="6 7">
    <name type="scientific">Albimonas donghaensis</name>
    <dbReference type="NCBI Taxonomy" id="356660"/>
    <lineage>
        <taxon>Bacteria</taxon>
        <taxon>Pseudomonadati</taxon>
        <taxon>Pseudomonadota</taxon>
        <taxon>Alphaproteobacteria</taxon>
        <taxon>Rhodobacterales</taxon>
        <taxon>Paracoccaceae</taxon>
        <taxon>Albimonas</taxon>
    </lineage>
</organism>
<dbReference type="GO" id="GO:0004725">
    <property type="term" value="F:protein tyrosine phosphatase activity"/>
    <property type="evidence" value="ECO:0007669"/>
    <property type="project" value="InterPro"/>
</dbReference>
<dbReference type="InterPro" id="IPR036196">
    <property type="entry name" value="Ptyr_pPase_sf"/>
</dbReference>
<reference evidence="6 7" key="1">
    <citation type="submission" date="2016-10" db="EMBL/GenBank/DDBJ databases">
        <authorList>
            <person name="de Groot N.N."/>
        </authorList>
    </citation>
    <scope>NUCLEOTIDE SEQUENCE [LARGE SCALE GENOMIC DNA]</scope>
    <source>
        <strain evidence="6 7">DSM 17890</strain>
    </source>
</reference>
<feature type="domain" description="Phosphotyrosine protein phosphatase I" evidence="5">
    <location>
        <begin position="2"/>
        <end position="149"/>
    </location>
</feature>
<proteinExistence type="inferred from homology"/>
<keyword evidence="3" id="KW-0904">Protein phosphatase</keyword>
<dbReference type="PANTHER" id="PTHR47439">
    <property type="entry name" value="LOW MOLECULAR WEIGHT PHOSPHOTYROSINE PROTEIN PHOSPHATASE-RELATED"/>
    <property type="match status" value="1"/>
</dbReference>
<keyword evidence="7" id="KW-1185">Reference proteome</keyword>
<evidence type="ECO:0000256" key="1">
    <source>
        <dbReference type="ARBA" id="ARBA00011063"/>
    </source>
</evidence>
<dbReference type="STRING" id="356660.SAMN05444336_103305"/>
<dbReference type="Proteomes" id="UP000199118">
    <property type="component" value="Unassembled WGS sequence"/>
</dbReference>
<dbReference type="InterPro" id="IPR023485">
    <property type="entry name" value="Ptyr_pPase"/>
</dbReference>
<evidence type="ECO:0000313" key="6">
    <source>
        <dbReference type="EMBL" id="SDX10183.1"/>
    </source>
</evidence>
<sequence>MTRLLFVCLGNICRSPAAEGVMRARAEAAGLSVTLDSAGTGDWHAGDPPDRRMTAAARKRGIDLTGLRARQVRPRDFEAFDLVLAMDRANLDALSRLRPAGAPAGLELMRDQAPGPRGQEVPDPYYGGDAGFERVLDMLEAAADGLVARLRKG</sequence>
<dbReference type="SUPFAM" id="SSF52788">
    <property type="entry name" value="Phosphotyrosine protein phosphatases I"/>
    <property type="match status" value="1"/>
</dbReference>
<dbReference type="OrthoDB" id="9784339at2"/>
<dbReference type="InterPro" id="IPR052995">
    <property type="entry name" value="LMW-PTP"/>
</dbReference>
<comment type="similarity">
    <text evidence="1">Belongs to the low molecular weight phosphotyrosine protein phosphatase family.</text>
</comment>
<evidence type="ECO:0000313" key="7">
    <source>
        <dbReference type="Proteomes" id="UP000199118"/>
    </source>
</evidence>
<protein>
    <submittedName>
        <fullName evidence="6">Protein tyrosine phosphatase</fullName>
    </submittedName>
</protein>
<name>A0A1H2YYE8_9RHOB</name>